<proteinExistence type="predicted"/>
<keyword evidence="1 4" id="KW-0808">Transferase</keyword>
<name>A0A1G7GQ63_9RHOB</name>
<dbReference type="PANTHER" id="PTHR43877:SF2">
    <property type="entry name" value="AMINOALKYLPHOSPHONATE N-ACETYLTRANSFERASE-RELATED"/>
    <property type="match status" value="1"/>
</dbReference>
<gene>
    <name evidence="4" type="ORF">SAMN04488117_101665</name>
</gene>
<dbReference type="InterPro" id="IPR016181">
    <property type="entry name" value="Acyl_CoA_acyltransferase"/>
</dbReference>
<evidence type="ECO:0000256" key="1">
    <source>
        <dbReference type="ARBA" id="ARBA00022679"/>
    </source>
</evidence>
<sequence length="151" mass="16513">MDEIVLRSATRADTEAVTRLVAEAFAIYTPKIGKPPAPTFYDYAALIETGLVSVAIDGAEVLGMVYLYAQDDGTAMLDVLAVAEAAQGRGLARLLITRAEEQARRMGSQRIDVYTNVVMEGPLVLYPKLGFSETHRGESDGYQRVHFSKEL</sequence>
<dbReference type="PANTHER" id="PTHR43877">
    <property type="entry name" value="AMINOALKYLPHOSPHONATE N-ACETYLTRANSFERASE-RELATED-RELATED"/>
    <property type="match status" value="1"/>
</dbReference>
<organism evidence="4 5">
    <name type="scientific">Celeribacter baekdonensis</name>
    <dbReference type="NCBI Taxonomy" id="875171"/>
    <lineage>
        <taxon>Bacteria</taxon>
        <taxon>Pseudomonadati</taxon>
        <taxon>Pseudomonadota</taxon>
        <taxon>Alphaproteobacteria</taxon>
        <taxon>Rhodobacterales</taxon>
        <taxon>Roseobacteraceae</taxon>
        <taxon>Celeribacter</taxon>
    </lineage>
</organism>
<reference evidence="4 5" key="1">
    <citation type="submission" date="2016-10" db="EMBL/GenBank/DDBJ databases">
        <authorList>
            <person name="de Groot N.N."/>
        </authorList>
    </citation>
    <scope>NUCLEOTIDE SEQUENCE [LARGE SCALE GENOMIC DNA]</scope>
    <source>
        <strain evidence="4 5">DSM 27375</strain>
    </source>
</reference>
<dbReference type="InterPro" id="IPR050832">
    <property type="entry name" value="Bact_Acetyltransf"/>
</dbReference>
<dbReference type="PROSITE" id="PS51186">
    <property type="entry name" value="GNAT"/>
    <property type="match status" value="1"/>
</dbReference>
<dbReference type="AlphaFoldDB" id="A0A1G7GQ63"/>
<feature type="domain" description="N-acetyltransferase" evidence="3">
    <location>
        <begin position="4"/>
        <end position="151"/>
    </location>
</feature>
<dbReference type="InterPro" id="IPR000182">
    <property type="entry name" value="GNAT_dom"/>
</dbReference>
<dbReference type="EMBL" id="FNBL01000001">
    <property type="protein sequence ID" value="SDE90254.1"/>
    <property type="molecule type" value="Genomic_DNA"/>
</dbReference>
<accession>A0A1G7GQ63</accession>
<dbReference type="Proteomes" id="UP000182284">
    <property type="component" value="Unassembled WGS sequence"/>
</dbReference>
<dbReference type="GO" id="GO:0016747">
    <property type="term" value="F:acyltransferase activity, transferring groups other than amino-acyl groups"/>
    <property type="evidence" value="ECO:0007669"/>
    <property type="project" value="InterPro"/>
</dbReference>
<dbReference type="SUPFAM" id="SSF55729">
    <property type="entry name" value="Acyl-CoA N-acyltransferases (Nat)"/>
    <property type="match status" value="1"/>
</dbReference>
<dbReference type="CDD" id="cd04301">
    <property type="entry name" value="NAT_SF"/>
    <property type="match status" value="1"/>
</dbReference>
<evidence type="ECO:0000313" key="4">
    <source>
        <dbReference type="EMBL" id="SDE90254.1"/>
    </source>
</evidence>
<dbReference type="RefSeq" id="WP_074640981.1">
    <property type="nucleotide sequence ID" value="NZ_FNBL01000001.1"/>
</dbReference>
<evidence type="ECO:0000259" key="3">
    <source>
        <dbReference type="PROSITE" id="PS51186"/>
    </source>
</evidence>
<protein>
    <submittedName>
        <fullName evidence="4">Predicted N-acetyltransferase YhbS</fullName>
    </submittedName>
</protein>
<evidence type="ECO:0000256" key="2">
    <source>
        <dbReference type="ARBA" id="ARBA00023315"/>
    </source>
</evidence>
<keyword evidence="2" id="KW-0012">Acyltransferase</keyword>
<dbReference type="Gene3D" id="3.40.630.30">
    <property type="match status" value="1"/>
</dbReference>
<evidence type="ECO:0000313" key="5">
    <source>
        <dbReference type="Proteomes" id="UP000182284"/>
    </source>
</evidence>
<dbReference type="Pfam" id="PF00583">
    <property type="entry name" value="Acetyltransf_1"/>
    <property type="match status" value="1"/>
</dbReference>